<gene>
    <name evidence="1" type="ORF">F0562_030934</name>
</gene>
<keyword evidence="2" id="KW-1185">Reference proteome</keyword>
<name>A0A5J5AV51_9ASTE</name>
<organism evidence="1 2">
    <name type="scientific">Nyssa sinensis</name>
    <dbReference type="NCBI Taxonomy" id="561372"/>
    <lineage>
        <taxon>Eukaryota</taxon>
        <taxon>Viridiplantae</taxon>
        <taxon>Streptophyta</taxon>
        <taxon>Embryophyta</taxon>
        <taxon>Tracheophyta</taxon>
        <taxon>Spermatophyta</taxon>
        <taxon>Magnoliopsida</taxon>
        <taxon>eudicotyledons</taxon>
        <taxon>Gunneridae</taxon>
        <taxon>Pentapetalae</taxon>
        <taxon>asterids</taxon>
        <taxon>Cornales</taxon>
        <taxon>Nyssaceae</taxon>
        <taxon>Nyssa</taxon>
    </lineage>
</organism>
<evidence type="ECO:0000313" key="1">
    <source>
        <dbReference type="EMBL" id="KAA8533632.1"/>
    </source>
</evidence>
<proteinExistence type="predicted"/>
<evidence type="ECO:0000313" key="2">
    <source>
        <dbReference type="Proteomes" id="UP000325577"/>
    </source>
</evidence>
<dbReference type="EMBL" id="CM018041">
    <property type="protein sequence ID" value="KAA8533632.1"/>
    <property type="molecule type" value="Genomic_DNA"/>
</dbReference>
<sequence length="116" mass="13121">MVIYDNDARRVSKNVAFVHQFELILTTHISDSDPLRSSACFLCSIRFRPELNLGDFKDRSVIVQRLCLINSVVNSPIKINFRKHVYGSVFQDVFWQSAESSSLKGENLASKATAIV</sequence>
<accession>A0A5J5AV51</accession>
<dbReference type="Proteomes" id="UP000325577">
    <property type="component" value="Linkage Group LG18"/>
</dbReference>
<dbReference type="AlphaFoldDB" id="A0A5J5AV51"/>
<protein>
    <submittedName>
        <fullName evidence="1">Uncharacterized protein</fullName>
    </submittedName>
</protein>
<reference evidence="1 2" key="1">
    <citation type="submission" date="2019-09" db="EMBL/GenBank/DDBJ databases">
        <title>A chromosome-level genome assembly of the Chinese tupelo Nyssa sinensis.</title>
        <authorList>
            <person name="Yang X."/>
            <person name="Kang M."/>
            <person name="Yang Y."/>
            <person name="Xiong H."/>
            <person name="Wang M."/>
            <person name="Zhang Z."/>
            <person name="Wang Z."/>
            <person name="Wu H."/>
            <person name="Ma T."/>
            <person name="Liu J."/>
            <person name="Xi Z."/>
        </authorList>
    </citation>
    <scope>NUCLEOTIDE SEQUENCE [LARGE SCALE GENOMIC DNA]</scope>
    <source>
        <strain evidence="1">J267</strain>
        <tissue evidence="1">Leaf</tissue>
    </source>
</reference>